<keyword evidence="2" id="KW-1185">Reference proteome</keyword>
<protein>
    <submittedName>
        <fullName evidence="1">Uncharacterized protein</fullName>
    </submittedName>
</protein>
<dbReference type="Proteomes" id="UP001231649">
    <property type="component" value="Chromosome 24"/>
</dbReference>
<organism evidence="1 2">
    <name type="scientific">Mythimna loreyi</name>
    <dbReference type="NCBI Taxonomy" id="667449"/>
    <lineage>
        <taxon>Eukaryota</taxon>
        <taxon>Metazoa</taxon>
        <taxon>Ecdysozoa</taxon>
        <taxon>Arthropoda</taxon>
        <taxon>Hexapoda</taxon>
        <taxon>Insecta</taxon>
        <taxon>Pterygota</taxon>
        <taxon>Neoptera</taxon>
        <taxon>Endopterygota</taxon>
        <taxon>Lepidoptera</taxon>
        <taxon>Glossata</taxon>
        <taxon>Ditrysia</taxon>
        <taxon>Noctuoidea</taxon>
        <taxon>Noctuidae</taxon>
        <taxon>Noctuinae</taxon>
        <taxon>Hadenini</taxon>
        <taxon>Mythimna</taxon>
    </lineage>
</organism>
<evidence type="ECO:0000313" key="2">
    <source>
        <dbReference type="Proteomes" id="UP001231649"/>
    </source>
</evidence>
<evidence type="ECO:0000313" key="1">
    <source>
        <dbReference type="EMBL" id="KAJ8709909.1"/>
    </source>
</evidence>
<gene>
    <name evidence="1" type="ORF">PYW08_009913</name>
</gene>
<name>A0ACC2Q9W6_9NEOP</name>
<reference evidence="1" key="1">
    <citation type="submission" date="2023-03" db="EMBL/GenBank/DDBJ databases">
        <title>Chromosome-level genomes of two armyworms, Mythimna separata and Mythimna loreyi, provide insights into the biosynthesis and reception of sex pheromones.</title>
        <authorList>
            <person name="Zhao H."/>
        </authorList>
    </citation>
    <scope>NUCLEOTIDE SEQUENCE</scope>
    <source>
        <strain evidence="1">BeijingLab</strain>
    </source>
</reference>
<comment type="caution">
    <text evidence="1">The sequence shown here is derived from an EMBL/GenBank/DDBJ whole genome shotgun (WGS) entry which is preliminary data.</text>
</comment>
<dbReference type="EMBL" id="CM056800">
    <property type="protein sequence ID" value="KAJ8709909.1"/>
    <property type="molecule type" value="Genomic_DNA"/>
</dbReference>
<accession>A0ACC2Q9W6</accession>
<sequence>MLKIYFLLLIAITKDCVSQDEDGPYRGKFIGKLNSYHHQVSGDVYAVDDFTILLVNFNYDGTGDDTFFWAGDAGRPGPQGFIVPNEYGRTNILERYYNAEVRLAVPEGKRISRVKWLAVYDIGSQNAFGDVYVPDDFEAPAERAVGPLAGSPAVSSKPVRFLDATTILIPELRYDGSGEEVYFWTGVGPQPSSKGMKIPDEYGYLEPLRAYVGEDVRLQLPGGTTVFDVKWLALWDRARATSLASVLVPDALNVPPAPTEPHAYESPLPHCKQLHRDFQVSWEVFGNQITIELAAQMDEDEYMAFGVSGSDSASRMLGADVAVAQYNAAMQRGLATDYNITAAAPCVQVLGAWRGVCRDDRLGGLDSNQVFSARRDNGLTVVSYRRTLAASEDMDRSWVTDRAMFVVWALGRLDHEREPAFHRLYPRADVSLHLARDPPTHDCIRFTVGSRAAPALWDVAELFDPALRVFTFRLGPAGGARGLAGRAHRYSPPLAWYVNGQLAPDLQLRRGLQYSFKVYGGNDPHSATEYHPLIVTAEPVGGLERLSEAAQREAKVLAGVHYTRRGRLAPTAGRCECVCVCGGVWPVLTERVAAGPLCVARHAAGADRRRDDDYATFRAYNRSLEWRCPADAPAELLVAPNSTWPDRVYYHSFSHAGMGGRIYVVDKHRRNIGRAAGGVRDAVRAPARLLAPALLLLLLH</sequence>
<proteinExistence type="predicted"/>